<evidence type="ECO:0000259" key="2">
    <source>
        <dbReference type="PROSITE" id="PS51755"/>
    </source>
</evidence>
<keyword evidence="1" id="KW-0238">DNA-binding</keyword>
<dbReference type="GO" id="GO:0006355">
    <property type="term" value="P:regulation of DNA-templated transcription"/>
    <property type="evidence" value="ECO:0007669"/>
    <property type="project" value="InterPro"/>
</dbReference>
<dbReference type="PROSITE" id="PS51755">
    <property type="entry name" value="OMPR_PHOB"/>
    <property type="match status" value="1"/>
</dbReference>
<dbReference type="GO" id="GO:0003677">
    <property type="term" value="F:DNA binding"/>
    <property type="evidence" value="ECO:0007669"/>
    <property type="project" value="UniProtKB-KW"/>
</dbReference>
<dbReference type="InterPro" id="IPR036388">
    <property type="entry name" value="WH-like_DNA-bd_sf"/>
</dbReference>
<dbReference type="InterPro" id="IPR001867">
    <property type="entry name" value="OmpR/PhoB-type_DNA-bd"/>
</dbReference>
<evidence type="ECO:0000256" key="1">
    <source>
        <dbReference type="ARBA" id="ARBA00023125"/>
    </source>
</evidence>
<reference evidence="3" key="1">
    <citation type="submission" date="2018-05" db="EMBL/GenBank/DDBJ databases">
        <authorList>
            <person name="Lanie J.A."/>
            <person name="Ng W.-L."/>
            <person name="Kazmierczak K.M."/>
            <person name="Andrzejewski T.M."/>
            <person name="Davidsen T.M."/>
            <person name="Wayne K.J."/>
            <person name="Tettelin H."/>
            <person name="Glass J.I."/>
            <person name="Rusch D."/>
            <person name="Podicherti R."/>
            <person name="Tsui H.-C.T."/>
            <person name="Winkler M.E."/>
        </authorList>
    </citation>
    <scope>NUCLEOTIDE SEQUENCE</scope>
</reference>
<organism evidence="3">
    <name type="scientific">marine metagenome</name>
    <dbReference type="NCBI Taxonomy" id="408172"/>
    <lineage>
        <taxon>unclassified sequences</taxon>
        <taxon>metagenomes</taxon>
        <taxon>ecological metagenomes</taxon>
    </lineage>
</organism>
<dbReference type="EMBL" id="UINC01015971">
    <property type="protein sequence ID" value="SVA66852.1"/>
    <property type="molecule type" value="Genomic_DNA"/>
</dbReference>
<dbReference type="SUPFAM" id="SSF46894">
    <property type="entry name" value="C-terminal effector domain of the bipartite response regulators"/>
    <property type="match status" value="1"/>
</dbReference>
<accession>A0A381XQT4</accession>
<dbReference type="GO" id="GO:0000160">
    <property type="term" value="P:phosphorelay signal transduction system"/>
    <property type="evidence" value="ECO:0007669"/>
    <property type="project" value="InterPro"/>
</dbReference>
<dbReference type="AlphaFoldDB" id="A0A381XQT4"/>
<feature type="domain" description="OmpR/PhoB-type" evidence="2">
    <location>
        <begin position="118"/>
        <end position="214"/>
    </location>
</feature>
<dbReference type="Pfam" id="PF00486">
    <property type="entry name" value="Trans_reg_C"/>
    <property type="match status" value="1"/>
</dbReference>
<dbReference type="CDD" id="cd00383">
    <property type="entry name" value="trans_reg_C"/>
    <property type="match status" value="1"/>
</dbReference>
<proteinExistence type="predicted"/>
<name>A0A381XQT4_9ZZZZ</name>
<evidence type="ECO:0000313" key="3">
    <source>
        <dbReference type="EMBL" id="SVA66852.1"/>
    </source>
</evidence>
<protein>
    <recommendedName>
        <fullName evidence="2">OmpR/PhoB-type domain-containing protein</fullName>
    </recommendedName>
</protein>
<dbReference type="Gene3D" id="1.10.10.10">
    <property type="entry name" value="Winged helix-like DNA-binding domain superfamily/Winged helix DNA-binding domain"/>
    <property type="match status" value="1"/>
</dbReference>
<dbReference type="InterPro" id="IPR016032">
    <property type="entry name" value="Sig_transdc_resp-reg_C-effctor"/>
</dbReference>
<sequence>MVKQIINIICIPILYNILDEIKDNLSFKVENFNSEDEFLKLLNENKTDHNKFIIITTIHKKDFFFKKNFNLKNIFFFLENNSEQNFDPNYNIFKYPIDIYNLIEKINIQLIKQKYDFQSKIKLKNYSLDLNSRTITKNRINLKLTEREMDIILFLNDSKKPQKINILQNQVWKYLFKLETHTVETHIYRLRKKMNDNFKDDNFIISSDAGYFIK</sequence>
<gene>
    <name evidence="3" type="ORF">METZ01_LOCUS119706</name>
</gene>